<dbReference type="EMBL" id="CP054155">
    <property type="protein sequence ID" value="QMI52141.1"/>
    <property type="molecule type" value="Genomic_DNA"/>
</dbReference>
<accession>A0A7L6WN45</accession>
<sequence>MRQLNEIKSRLTAIRKLNRSKDDPRVENAVDSFEEELLGLQSEDNRLAKAVKKATQSDDRFEFEKTILLKDDVESQADDLLFRVKELQDGLKSDKKILNRLKKIPQNIEENSDEWSLNSIIIKVLRSVYQIFVMTIDLATSYLPSKDKDKDEEV</sequence>
<evidence type="ECO:0000313" key="2">
    <source>
        <dbReference type="Proteomes" id="UP000516705"/>
    </source>
</evidence>
<evidence type="ECO:0000313" key="1">
    <source>
        <dbReference type="EMBL" id="QMI52141.1"/>
    </source>
</evidence>
<geneLocation type="plasmid" evidence="1 2">
    <name>pIKMIN-B502</name>
</geneLocation>
<dbReference type="AlphaFoldDB" id="A0A7L6WN45"/>
<reference evidence="1 2" key="1">
    <citation type="journal article" date="2020" name="Microbiol. Resour. Announc.">
        <title>Complete Genome Sequence of Streptococcus salivarius DB-B5, a Novel Probiotic Candidate Isolated from the Supragingival Plaque of a Healthy Female Subject.</title>
        <authorList>
            <person name="Fields F.R."/>
            <person name="Li X."/>
            <person name="Navarre W.W."/>
            <person name="Naito M."/>
        </authorList>
    </citation>
    <scope>NUCLEOTIDE SEQUENCE [LARGE SCALE GENOMIC DNA]</scope>
    <source>
        <strain evidence="1 2">DB-B5</strain>
        <plasmid evidence="1 2">pIKMIN-B502</plasmid>
    </source>
</reference>
<protein>
    <submittedName>
        <fullName evidence="1">Uncharacterized protein</fullName>
    </submittedName>
</protein>
<keyword evidence="1" id="KW-0614">Plasmid</keyword>
<proteinExistence type="predicted"/>
<name>A0A7L6WN45_STRSL</name>
<dbReference type="Proteomes" id="UP000516705">
    <property type="component" value="Plasmid pIKMIN-B502"/>
</dbReference>
<gene>
    <name evidence="1" type="ORF">HRE60_10680</name>
</gene>
<dbReference type="RefSeq" id="WP_181671466.1">
    <property type="nucleotide sequence ID" value="NZ_CP054155.1"/>
</dbReference>
<organism evidence="1 2">
    <name type="scientific">Streptococcus salivarius</name>
    <dbReference type="NCBI Taxonomy" id="1304"/>
    <lineage>
        <taxon>Bacteria</taxon>
        <taxon>Bacillati</taxon>
        <taxon>Bacillota</taxon>
        <taxon>Bacilli</taxon>
        <taxon>Lactobacillales</taxon>
        <taxon>Streptococcaceae</taxon>
        <taxon>Streptococcus</taxon>
    </lineage>
</organism>